<dbReference type="OrthoDB" id="1438308at2"/>
<proteinExistence type="predicted"/>
<reference evidence="2 3" key="1">
    <citation type="submission" date="2016-11" db="EMBL/GenBank/DDBJ databases">
        <authorList>
            <person name="Varghese N."/>
            <person name="Submissions S."/>
        </authorList>
    </citation>
    <scope>NUCLEOTIDE SEQUENCE [LARGE SCALE GENOMIC DNA]</scope>
    <source>
        <strain evidence="2 3">CGMCC 1.12174</strain>
        <strain evidence="1 4">DSM 26351</strain>
    </source>
</reference>
<dbReference type="AlphaFoldDB" id="A0A1M6SH34"/>
<evidence type="ECO:0000313" key="1">
    <source>
        <dbReference type="EMBL" id="SFB80727.1"/>
    </source>
</evidence>
<dbReference type="Proteomes" id="UP000198940">
    <property type="component" value="Unassembled WGS sequence"/>
</dbReference>
<evidence type="ECO:0000313" key="3">
    <source>
        <dbReference type="Proteomes" id="UP000184031"/>
    </source>
</evidence>
<dbReference type="STRING" id="1055723.SAMN05216293_1127"/>
<accession>A0A1M6SH34</accession>
<protein>
    <submittedName>
        <fullName evidence="2">Uncharacterized protein</fullName>
    </submittedName>
</protein>
<gene>
    <name evidence="1" type="ORF">SAMN04487891_102447</name>
    <name evidence="2" type="ORF">SAMN05216293_1127</name>
</gene>
<sequence>MKKKILILFFTVHLLLVFFQALWANIYSYWTFHFDKTPYVPVLNLLKQNRFTEPYYVLSGINTGYGFYGIHTSTEKYLRVSFLDSVDKEITADRYFKLNSSNSISRFEGYASFLANYVADTKQLIESDTASATDNSPEIARLRKDYQFRKDYIVKTLKWLGKREAGNVPGCTSYKIKLMTIAPENVWTRESKNKPNVYVVEEGTFPVR</sequence>
<evidence type="ECO:0000313" key="4">
    <source>
        <dbReference type="Proteomes" id="UP000198940"/>
    </source>
</evidence>
<organism evidence="2 3">
    <name type="scientific">Flagellimonas taeanensis</name>
    <dbReference type="NCBI Taxonomy" id="1005926"/>
    <lineage>
        <taxon>Bacteria</taxon>
        <taxon>Pseudomonadati</taxon>
        <taxon>Bacteroidota</taxon>
        <taxon>Flavobacteriia</taxon>
        <taxon>Flavobacteriales</taxon>
        <taxon>Flavobacteriaceae</taxon>
        <taxon>Flagellimonas</taxon>
    </lineage>
</organism>
<dbReference type="Proteomes" id="UP000184031">
    <property type="component" value="Unassembled WGS sequence"/>
</dbReference>
<comment type="caution">
    <text evidence="2">The sequence shown here is derived from an EMBL/GenBank/DDBJ whole genome shotgun (WGS) entry which is preliminary data.</text>
</comment>
<evidence type="ECO:0000313" key="2">
    <source>
        <dbReference type="EMBL" id="SHK43966.1"/>
    </source>
</evidence>
<dbReference type="EMBL" id="FRAT01000002">
    <property type="protein sequence ID" value="SHK43966.1"/>
    <property type="molecule type" value="Genomic_DNA"/>
</dbReference>
<keyword evidence="4" id="KW-1185">Reference proteome</keyword>
<dbReference type="EMBL" id="FOKU01000002">
    <property type="protein sequence ID" value="SFB80727.1"/>
    <property type="molecule type" value="Genomic_DNA"/>
</dbReference>
<name>A0A1M6SH34_9FLAO</name>
<dbReference type="RefSeq" id="WP_072877771.1">
    <property type="nucleotide sequence ID" value="NZ_FOKU01000002.1"/>
</dbReference>